<evidence type="ECO:0000313" key="2">
    <source>
        <dbReference type="EMBL" id="SFC67287.1"/>
    </source>
</evidence>
<proteinExistence type="predicted"/>
<sequence length="95" mass="10829">MTLGILATIDAKSGEESRVEAELTKVVAPSREDDGCLLYTLTRDSQQPSRFIMVEQWRDRAALDAHIATEHYKQMAQTLENAIEQMEVREYDVLT</sequence>
<dbReference type="AlphaFoldDB" id="A0A1I1L2I7"/>
<dbReference type="RefSeq" id="WP_090134132.1">
    <property type="nucleotide sequence ID" value="NZ_FOLY01000004.1"/>
</dbReference>
<dbReference type="InterPro" id="IPR007138">
    <property type="entry name" value="ABM_dom"/>
</dbReference>
<dbReference type="Pfam" id="PF03992">
    <property type="entry name" value="ABM"/>
    <property type="match status" value="1"/>
</dbReference>
<dbReference type="Gene3D" id="3.30.70.100">
    <property type="match status" value="1"/>
</dbReference>
<dbReference type="GO" id="GO:0005829">
    <property type="term" value="C:cytosol"/>
    <property type="evidence" value="ECO:0007669"/>
    <property type="project" value="TreeGrafter"/>
</dbReference>
<keyword evidence="2" id="KW-0503">Monooxygenase</keyword>
<dbReference type="InterPro" id="IPR050744">
    <property type="entry name" value="AI-2_Isomerase_LsrG"/>
</dbReference>
<dbReference type="PROSITE" id="PS51725">
    <property type="entry name" value="ABM"/>
    <property type="match status" value="1"/>
</dbReference>
<feature type="domain" description="ABM" evidence="1">
    <location>
        <begin position="3"/>
        <end position="93"/>
    </location>
</feature>
<dbReference type="Proteomes" id="UP000199046">
    <property type="component" value="Unassembled WGS sequence"/>
</dbReference>
<dbReference type="EMBL" id="FOLY01000004">
    <property type="protein sequence ID" value="SFC67287.1"/>
    <property type="molecule type" value="Genomic_DNA"/>
</dbReference>
<accession>A0A1I1L2I7</accession>
<dbReference type="OrthoDB" id="6912333at2"/>
<dbReference type="STRING" id="402385.SAMN05421848_2340"/>
<evidence type="ECO:0000313" key="3">
    <source>
        <dbReference type="Proteomes" id="UP000199046"/>
    </source>
</evidence>
<evidence type="ECO:0000259" key="1">
    <source>
        <dbReference type="PROSITE" id="PS51725"/>
    </source>
</evidence>
<dbReference type="GO" id="GO:0004497">
    <property type="term" value="F:monooxygenase activity"/>
    <property type="evidence" value="ECO:0007669"/>
    <property type="project" value="UniProtKB-KW"/>
</dbReference>
<gene>
    <name evidence="2" type="ORF">SAMN05421848_2340</name>
</gene>
<dbReference type="PANTHER" id="PTHR33336:SF3">
    <property type="entry name" value="ABM DOMAIN-CONTAINING PROTEIN"/>
    <property type="match status" value="1"/>
</dbReference>
<reference evidence="3" key="1">
    <citation type="submission" date="2016-10" db="EMBL/GenBank/DDBJ databases">
        <authorList>
            <person name="Varghese N."/>
            <person name="Submissions S."/>
        </authorList>
    </citation>
    <scope>NUCLEOTIDE SEQUENCE [LARGE SCALE GENOMIC DNA]</scope>
    <source>
        <strain evidence="3">DSM 23439</strain>
    </source>
</reference>
<protein>
    <submittedName>
        <fullName evidence="2">Quinol monooxygenase YgiN</fullName>
    </submittedName>
</protein>
<keyword evidence="2" id="KW-0560">Oxidoreductase</keyword>
<keyword evidence="3" id="KW-1185">Reference proteome</keyword>
<name>A0A1I1L2I7_9GAMM</name>
<dbReference type="InterPro" id="IPR011008">
    <property type="entry name" value="Dimeric_a/b-barrel"/>
</dbReference>
<organism evidence="2 3">
    <name type="scientific">Kushneria avicenniae</name>
    <dbReference type="NCBI Taxonomy" id="402385"/>
    <lineage>
        <taxon>Bacteria</taxon>
        <taxon>Pseudomonadati</taxon>
        <taxon>Pseudomonadota</taxon>
        <taxon>Gammaproteobacteria</taxon>
        <taxon>Oceanospirillales</taxon>
        <taxon>Halomonadaceae</taxon>
        <taxon>Kushneria</taxon>
    </lineage>
</organism>
<dbReference type="SUPFAM" id="SSF54909">
    <property type="entry name" value="Dimeric alpha+beta barrel"/>
    <property type="match status" value="1"/>
</dbReference>
<dbReference type="PANTHER" id="PTHR33336">
    <property type="entry name" value="QUINOL MONOOXYGENASE YGIN-RELATED"/>
    <property type="match status" value="1"/>
</dbReference>